<proteinExistence type="predicted"/>
<keyword evidence="1" id="KW-1133">Transmembrane helix</keyword>
<name>A0ABS4Z819_9ACTN</name>
<dbReference type="RefSeq" id="WP_210055471.1">
    <property type="nucleotide sequence ID" value="NZ_BAAAMH010000009.1"/>
</dbReference>
<evidence type="ECO:0000313" key="3">
    <source>
        <dbReference type="EMBL" id="MBP2417197.1"/>
    </source>
</evidence>
<sequence length="534" mass="57703">MGYIIAFFFIFAFYAALLSAGLFLAWFAVAIASAFGFVLAVAEFASSSVRGFGGRAPLDNLQILPEPNGVPAYRSYYQGPVVHEFGNVVRASGKAVSTRISTWISGSWALVTQYDSTAWMVFAVLPAIGTIVGLVVGGALGAVVLFVVAAVAATLIGTLVLFGLLLGLALKIVELVTLSIRGITLECPGCRQRVARPIYRCSGEHGCDAAHSGLTPGRYGVLFRVCRCGRSLPTLLLLGKLNLASQCPQCSYVLPLRGMSAPTLHVPVAGGPQAGKSVFMFAAVKRLYDGVDGENSESDFWADPRFAATFARTQASVASPELMRKTTEDRPNAYNVYLGRGAKRRLMYLYDTAGEIYDAEGRLSEADFFHLTEGIVLCIDPFSLPGPRRSISADFRVHVRSSPSDPKKVLERLTENLREVNPRRSAGKLSVKVAVVITKADAFGPAGIRHPYSELTTNSSSNERSQRDEAVRRWIAEVGVRPDLVASLLSNFSTVSFFVVSHADAAFAGREPHRAVNDDPADPIQWILNRGAFR</sequence>
<keyword evidence="4" id="KW-1185">Reference proteome</keyword>
<dbReference type="EMBL" id="JAGIOB010000001">
    <property type="protein sequence ID" value="MBP2417197.1"/>
    <property type="molecule type" value="Genomic_DNA"/>
</dbReference>
<evidence type="ECO:0000313" key="4">
    <source>
        <dbReference type="Proteomes" id="UP000758168"/>
    </source>
</evidence>
<gene>
    <name evidence="3" type="ORF">JOF54_002119</name>
</gene>
<feature type="transmembrane region" description="Helical" evidence="1">
    <location>
        <begin position="7"/>
        <end position="40"/>
    </location>
</feature>
<dbReference type="InterPro" id="IPR045528">
    <property type="entry name" value="DO-GTPase2"/>
</dbReference>
<reference evidence="3 4" key="1">
    <citation type="submission" date="2021-03" db="EMBL/GenBank/DDBJ databases">
        <title>Sequencing the genomes of 1000 actinobacteria strains.</title>
        <authorList>
            <person name="Klenk H.-P."/>
        </authorList>
    </citation>
    <scope>NUCLEOTIDE SEQUENCE [LARGE SCALE GENOMIC DNA]</scope>
    <source>
        <strain evidence="3 4">DSM 12936</strain>
    </source>
</reference>
<feature type="domain" description="Double-GTPase 2" evidence="2">
    <location>
        <begin position="266"/>
        <end position="456"/>
    </location>
</feature>
<evidence type="ECO:0000256" key="1">
    <source>
        <dbReference type="SAM" id="Phobius"/>
    </source>
</evidence>
<organism evidence="3 4">
    <name type="scientific">Microlunatus capsulatus</name>
    <dbReference type="NCBI Taxonomy" id="99117"/>
    <lineage>
        <taxon>Bacteria</taxon>
        <taxon>Bacillati</taxon>
        <taxon>Actinomycetota</taxon>
        <taxon>Actinomycetes</taxon>
        <taxon>Propionibacteriales</taxon>
        <taxon>Propionibacteriaceae</taxon>
        <taxon>Microlunatus</taxon>
    </lineage>
</organism>
<feature type="transmembrane region" description="Helical" evidence="1">
    <location>
        <begin position="143"/>
        <end position="170"/>
    </location>
</feature>
<evidence type="ECO:0000259" key="2">
    <source>
        <dbReference type="Pfam" id="PF19993"/>
    </source>
</evidence>
<dbReference type="Proteomes" id="UP000758168">
    <property type="component" value="Unassembled WGS sequence"/>
</dbReference>
<accession>A0ABS4Z819</accession>
<keyword evidence="1" id="KW-0812">Transmembrane</keyword>
<dbReference type="Pfam" id="PF19993">
    <property type="entry name" value="DO-GTPase2"/>
    <property type="match status" value="1"/>
</dbReference>
<protein>
    <recommendedName>
        <fullName evidence="2">Double-GTPase 2 domain-containing protein</fullName>
    </recommendedName>
</protein>
<keyword evidence="1" id="KW-0472">Membrane</keyword>
<feature type="transmembrane region" description="Helical" evidence="1">
    <location>
        <begin position="117"/>
        <end position="136"/>
    </location>
</feature>
<comment type="caution">
    <text evidence="3">The sequence shown here is derived from an EMBL/GenBank/DDBJ whole genome shotgun (WGS) entry which is preliminary data.</text>
</comment>